<reference evidence="10 11" key="1">
    <citation type="submission" date="2017-08" db="EMBL/GenBank/DDBJ databases">
        <title>Reclassification of Bisgaard taxon 37 and 44.</title>
        <authorList>
            <person name="Christensen H."/>
        </authorList>
    </citation>
    <scope>NUCLEOTIDE SEQUENCE [LARGE SCALE GENOMIC DNA]</scope>
    <source>
        <strain evidence="10 11">111</strain>
    </source>
</reference>
<keyword evidence="6 9" id="KW-1133">Transmembrane helix</keyword>
<dbReference type="InterPro" id="IPR050277">
    <property type="entry name" value="Sodium:Solute_Symporter"/>
</dbReference>
<protein>
    <submittedName>
        <fullName evidence="10">Sodium/panthothenate symporter</fullName>
    </submittedName>
</protein>
<feature type="transmembrane region" description="Helical" evidence="9">
    <location>
        <begin position="50"/>
        <end position="70"/>
    </location>
</feature>
<accession>A0A3A1YEV3</accession>
<feature type="transmembrane region" description="Helical" evidence="9">
    <location>
        <begin position="414"/>
        <end position="438"/>
    </location>
</feature>
<feature type="transmembrane region" description="Helical" evidence="9">
    <location>
        <begin position="275"/>
        <end position="298"/>
    </location>
</feature>
<evidence type="ECO:0000256" key="7">
    <source>
        <dbReference type="ARBA" id="ARBA00023136"/>
    </source>
</evidence>
<comment type="subcellular location">
    <subcellularLocation>
        <location evidence="1">Membrane</location>
        <topology evidence="1">Multi-pass membrane protein</topology>
    </subcellularLocation>
</comment>
<evidence type="ECO:0000256" key="3">
    <source>
        <dbReference type="ARBA" id="ARBA00022448"/>
    </source>
</evidence>
<feature type="transmembrane region" description="Helical" evidence="9">
    <location>
        <begin position="163"/>
        <end position="182"/>
    </location>
</feature>
<dbReference type="OrthoDB" id="9814523at2"/>
<keyword evidence="7 9" id="KW-0472">Membrane</keyword>
<feature type="transmembrane region" description="Helical" evidence="9">
    <location>
        <begin position="445"/>
        <end position="468"/>
    </location>
</feature>
<keyword evidence="11" id="KW-1185">Reference proteome</keyword>
<feature type="transmembrane region" description="Helical" evidence="9">
    <location>
        <begin position="76"/>
        <end position="101"/>
    </location>
</feature>
<feature type="transmembrane region" description="Helical" evidence="9">
    <location>
        <begin position="6"/>
        <end position="23"/>
    </location>
</feature>
<feature type="transmembrane region" description="Helical" evidence="9">
    <location>
        <begin position="243"/>
        <end position="263"/>
    </location>
</feature>
<feature type="transmembrane region" description="Helical" evidence="9">
    <location>
        <begin position="129"/>
        <end position="151"/>
    </location>
</feature>
<organism evidence="10 11">
    <name type="scientific">Psittacicella hinzii</name>
    <dbReference type="NCBI Taxonomy" id="2028575"/>
    <lineage>
        <taxon>Bacteria</taxon>
        <taxon>Pseudomonadati</taxon>
        <taxon>Pseudomonadota</taxon>
        <taxon>Gammaproteobacteria</taxon>
        <taxon>Pasteurellales</taxon>
        <taxon>Psittacicellaceae</taxon>
        <taxon>Psittacicella</taxon>
    </lineage>
</organism>
<dbReference type="GO" id="GO:0015081">
    <property type="term" value="F:sodium ion transmembrane transporter activity"/>
    <property type="evidence" value="ECO:0007669"/>
    <property type="project" value="InterPro"/>
</dbReference>
<dbReference type="AlphaFoldDB" id="A0A3A1YEV3"/>
<dbReference type="InterPro" id="IPR011849">
    <property type="entry name" value="Na/pantothenate_symporter"/>
</dbReference>
<evidence type="ECO:0000256" key="1">
    <source>
        <dbReference type="ARBA" id="ARBA00004141"/>
    </source>
</evidence>
<dbReference type="EMBL" id="NRJG01000176">
    <property type="protein sequence ID" value="RIY34744.1"/>
    <property type="molecule type" value="Genomic_DNA"/>
</dbReference>
<proteinExistence type="inferred from homology"/>
<comment type="caution">
    <text evidence="10">The sequence shown here is derived from an EMBL/GenBank/DDBJ whole genome shotgun (WGS) entry which is preliminary data.</text>
</comment>
<dbReference type="GO" id="GO:0015233">
    <property type="term" value="F:pantothenate transmembrane transporter activity"/>
    <property type="evidence" value="ECO:0007669"/>
    <property type="project" value="InterPro"/>
</dbReference>
<evidence type="ECO:0000256" key="6">
    <source>
        <dbReference type="ARBA" id="ARBA00022989"/>
    </source>
</evidence>
<dbReference type="InterPro" id="IPR001734">
    <property type="entry name" value="Na/solute_symporter"/>
</dbReference>
<dbReference type="Gene3D" id="1.20.1730.10">
    <property type="entry name" value="Sodium/glucose cotransporter"/>
    <property type="match status" value="1"/>
</dbReference>
<dbReference type="GO" id="GO:0015293">
    <property type="term" value="F:symporter activity"/>
    <property type="evidence" value="ECO:0007669"/>
    <property type="project" value="UniProtKB-KW"/>
</dbReference>
<keyword evidence="5" id="KW-0769">Symport</keyword>
<evidence type="ECO:0000313" key="11">
    <source>
        <dbReference type="Proteomes" id="UP000265916"/>
    </source>
</evidence>
<dbReference type="InterPro" id="IPR038377">
    <property type="entry name" value="Na/Glc_symporter_sf"/>
</dbReference>
<gene>
    <name evidence="10" type="ORF">CKF58_07750</name>
</gene>
<feature type="transmembrane region" description="Helical" evidence="9">
    <location>
        <begin position="194"/>
        <end position="214"/>
    </location>
</feature>
<sequence>MTNYTILIPIVVYFIVLITYNLSNRYRDYQKTKNQNVDVVKNYSVSDRNLGALALAMTSASTYASASSFIGGPGTAYYYGLGWILIALIQVPTMWFVFSVIGGKINLFANKYNCKTVNEILLARYNSKLLVNLTSLILVVCFIASITVQFIGAARLLQGAVNIDYRTALFMFAIVISIYTVFGNFKTVAYSDVFQGFVMIIGSILLLAFTLYYIGGIDVALNTIKQRDANLFDPYNKIISPELYFSFWVLVCFGVLGLPQTVLRTMATQSAKQRLKAIVIATITLFVIMTCMHLSGFFANAVLTPGQISSPDLVVPNLITQVMSPVLAAIFLIAPMAAIISTIDSMLIQSTSTIVNDLALNNFKPINSQNDIVNAKVQTKEPNKQLKVKVAIRITTLVLIVCAVIFSINPPNILIWLNILSFGGLQATFLWPIVLGLFTNWVNKFGALASVIVGVGTYAFLTFSGFKILGLHQIVPALIFSLIALLIVNTLVRSKN</sequence>
<feature type="transmembrane region" description="Helical" evidence="9">
    <location>
        <begin position="474"/>
        <end position="492"/>
    </location>
</feature>
<comment type="similarity">
    <text evidence="2 8">Belongs to the sodium:solute symporter (SSF) (TC 2.A.21) family.</text>
</comment>
<dbReference type="Proteomes" id="UP000265916">
    <property type="component" value="Unassembled WGS sequence"/>
</dbReference>
<feature type="transmembrane region" description="Helical" evidence="9">
    <location>
        <begin position="318"/>
        <end position="340"/>
    </location>
</feature>
<dbReference type="GO" id="GO:0005886">
    <property type="term" value="C:plasma membrane"/>
    <property type="evidence" value="ECO:0007669"/>
    <property type="project" value="TreeGrafter"/>
</dbReference>
<keyword evidence="3" id="KW-0813">Transport</keyword>
<evidence type="ECO:0000256" key="9">
    <source>
        <dbReference type="SAM" id="Phobius"/>
    </source>
</evidence>
<dbReference type="PANTHER" id="PTHR48086:SF4">
    <property type="entry name" value="SODIUM_PANTOTHENATE SYMPORTER"/>
    <property type="match status" value="1"/>
</dbReference>
<dbReference type="GO" id="GO:0036376">
    <property type="term" value="P:sodium ion export across plasma membrane"/>
    <property type="evidence" value="ECO:0007669"/>
    <property type="project" value="InterPro"/>
</dbReference>
<evidence type="ECO:0000256" key="8">
    <source>
        <dbReference type="RuleBase" id="RU362091"/>
    </source>
</evidence>
<dbReference type="NCBIfam" id="TIGR00813">
    <property type="entry name" value="sss"/>
    <property type="match status" value="1"/>
</dbReference>
<dbReference type="PROSITE" id="PS50283">
    <property type="entry name" value="NA_SOLUT_SYMP_3"/>
    <property type="match status" value="1"/>
</dbReference>
<feature type="transmembrane region" description="Helical" evidence="9">
    <location>
        <begin position="390"/>
        <end position="408"/>
    </location>
</feature>
<evidence type="ECO:0000256" key="2">
    <source>
        <dbReference type="ARBA" id="ARBA00006434"/>
    </source>
</evidence>
<dbReference type="Pfam" id="PF00474">
    <property type="entry name" value="SSF"/>
    <property type="match status" value="1"/>
</dbReference>
<evidence type="ECO:0000256" key="5">
    <source>
        <dbReference type="ARBA" id="ARBA00022847"/>
    </source>
</evidence>
<dbReference type="NCBIfam" id="TIGR02119">
    <property type="entry name" value="panF"/>
    <property type="match status" value="1"/>
</dbReference>
<dbReference type="PANTHER" id="PTHR48086">
    <property type="entry name" value="SODIUM/PROLINE SYMPORTER-RELATED"/>
    <property type="match status" value="1"/>
</dbReference>
<evidence type="ECO:0000313" key="10">
    <source>
        <dbReference type="EMBL" id="RIY34744.1"/>
    </source>
</evidence>
<keyword evidence="4 9" id="KW-0812">Transmembrane</keyword>
<evidence type="ECO:0000256" key="4">
    <source>
        <dbReference type="ARBA" id="ARBA00022692"/>
    </source>
</evidence>
<name>A0A3A1YEV3_9GAMM</name>
<dbReference type="RefSeq" id="WP_147397245.1">
    <property type="nucleotide sequence ID" value="NZ_JBHSSP010000005.1"/>
</dbReference>